<comment type="caution">
    <text evidence="2">The sequence shown here is derived from an EMBL/GenBank/DDBJ whole genome shotgun (WGS) entry which is preliminary data.</text>
</comment>
<dbReference type="OrthoDB" id="9786584at2"/>
<gene>
    <name evidence="2" type="ORF">EAT49_18945</name>
</gene>
<reference evidence="2 3" key="1">
    <citation type="submission" date="2018-10" db="EMBL/GenBank/DDBJ databases">
        <title>Histidinibacterium lentulum gen. nov., sp. nov., a marine bacterium from the culture broth of Picochlorum sp. 122.</title>
        <authorList>
            <person name="Wang G."/>
        </authorList>
    </citation>
    <scope>NUCLEOTIDE SEQUENCE [LARGE SCALE GENOMIC DNA]</scope>
    <source>
        <strain evidence="2 3">B17</strain>
    </source>
</reference>
<dbReference type="AlphaFoldDB" id="A0A3N2QMB1"/>
<evidence type="ECO:0000259" key="1">
    <source>
        <dbReference type="Pfam" id="PF01261"/>
    </source>
</evidence>
<dbReference type="SUPFAM" id="SSF51658">
    <property type="entry name" value="Xylose isomerase-like"/>
    <property type="match status" value="1"/>
</dbReference>
<sequence length="272" mass="29772">MKLSLTSWSMPSLTLTEAAAVSRALGIGAIEVSLFYRSGLNKGLILSDPDAAAAEIRALEMPVPNYYHLFGEGLTGRNLADTASLDENLRDFKQVMAFADAADIASVFVLPGIVNTGQSRMDALHASATALREMQAIAQDHRAQLCFEPHVQSFAESPDIVRRLVDDSGVGIALDYSHFACLGYRQEEIDPLAAHAVHVHLRQAKMGDLQAKFAQGTLNFPAMFATLRDAGYDGWLAIEPVHQDYMNTWYDDVLTEIVALRDCFHDWNGGTA</sequence>
<organism evidence="2 3">
    <name type="scientific">Histidinibacterium lentulum</name>
    <dbReference type="NCBI Taxonomy" id="2480588"/>
    <lineage>
        <taxon>Bacteria</taxon>
        <taxon>Pseudomonadati</taxon>
        <taxon>Pseudomonadota</taxon>
        <taxon>Alphaproteobacteria</taxon>
        <taxon>Rhodobacterales</taxon>
        <taxon>Paracoccaceae</taxon>
        <taxon>Histidinibacterium</taxon>
    </lineage>
</organism>
<protein>
    <submittedName>
        <fullName evidence="2">Sugar phosphate isomerase/epimerase</fullName>
    </submittedName>
</protein>
<accession>A0A3N2QMB1</accession>
<dbReference type="PANTHER" id="PTHR12110">
    <property type="entry name" value="HYDROXYPYRUVATE ISOMERASE"/>
    <property type="match status" value="1"/>
</dbReference>
<proteinExistence type="predicted"/>
<name>A0A3N2QMB1_9RHOB</name>
<feature type="domain" description="Xylose isomerase-like TIM barrel" evidence="1">
    <location>
        <begin position="23"/>
        <end position="242"/>
    </location>
</feature>
<dbReference type="Proteomes" id="UP000268016">
    <property type="component" value="Unassembled WGS sequence"/>
</dbReference>
<dbReference type="Pfam" id="PF01261">
    <property type="entry name" value="AP_endonuc_2"/>
    <property type="match status" value="1"/>
</dbReference>
<keyword evidence="3" id="KW-1185">Reference proteome</keyword>
<dbReference type="InterPro" id="IPR050312">
    <property type="entry name" value="IolE/XylAMocC-like"/>
</dbReference>
<dbReference type="RefSeq" id="WP_123643886.1">
    <property type="nucleotide sequence ID" value="NZ_ML119092.1"/>
</dbReference>
<evidence type="ECO:0000313" key="2">
    <source>
        <dbReference type="EMBL" id="ROT96314.1"/>
    </source>
</evidence>
<evidence type="ECO:0000313" key="3">
    <source>
        <dbReference type="Proteomes" id="UP000268016"/>
    </source>
</evidence>
<dbReference type="InterPro" id="IPR013022">
    <property type="entry name" value="Xyl_isomerase-like_TIM-brl"/>
</dbReference>
<dbReference type="InterPro" id="IPR036237">
    <property type="entry name" value="Xyl_isomerase-like_sf"/>
</dbReference>
<keyword evidence="2" id="KW-0413">Isomerase</keyword>
<dbReference type="Gene3D" id="3.20.20.150">
    <property type="entry name" value="Divalent-metal-dependent TIM barrel enzymes"/>
    <property type="match status" value="1"/>
</dbReference>
<dbReference type="EMBL" id="RDRB01000012">
    <property type="protein sequence ID" value="ROT96314.1"/>
    <property type="molecule type" value="Genomic_DNA"/>
</dbReference>
<dbReference type="GO" id="GO:0016853">
    <property type="term" value="F:isomerase activity"/>
    <property type="evidence" value="ECO:0007669"/>
    <property type="project" value="UniProtKB-KW"/>
</dbReference>